<feature type="domain" description="Glycosyltransferase subfamily 4-like N-terminal" evidence="2">
    <location>
        <begin position="71"/>
        <end position="249"/>
    </location>
</feature>
<dbReference type="Proteomes" id="UP000501868">
    <property type="component" value="Chromosome"/>
</dbReference>
<dbReference type="EMBL" id="CP051128">
    <property type="protein sequence ID" value="QIZ09431.1"/>
    <property type="molecule type" value="Genomic_DNA"/>
</dbReference>
<reference evidence="3 4" key="1">
    <citation type="submission" date="2020-04" db="EMBL/GenBank/DDBJ databases">
        <title>Genome-Wide Identification of 5-Methylcytosine Sites in Bacterial Genomes By High-Throughput Sequencing of MspJI Restriction Fragments.</title>
        <authorList>
            <person name="Wu V."/>
        </authorList>
    </citation>
    <scope>NUCLEOTIDE SEQUENCE [LARGE SCALE GENOMIC DNA]</scope>
    <source>
        <strain evidence="3 4">S2</strain>
    </source>
</reference>
<evidence type="ECO:0000259" key="1">
    <source>
        <dbReference type="Pfam" id="PF00534"/>
    </source>
</evidence>
<organism evidence="3 4">
    <name type="scientific">Priestia megaterium</name>
    <name type="common">Bacillus megaterium</name>
    <dbReference type="NCBI Taxonomy" id="1404"/>
    <lineage>
        <taxon>Bacteria</taxon>
        <taxon>Bacillati</taxon>
        <taxon>Bacillota</taxon>
        <taxon>Bacilli</taxon>
        <taxon>Bacillales</taxon>
        <taxon>Bacillaceae</taxon>
        <taxon>Priestia</taxon>
    </lineage>
</organism>
<dbReference type="Pfam" id="PF00534">
    <property type="entry name" value="Glycos_transf_1"/>
    <property type="match status" value="1"/>
</dbReference>
<proteinExistence type="predicted"/>
<evidence type="ECO:0000313" key="4">
    <source>
        <dbReference type="Proteomes" id="UP000501868"/>
    </source>
</evidence>
<dbReference type="AlphaFoldDB" id="A0A6H1P842"/>
<dbReference type="Pfam" id="PF13439">
    <property type="entry name" value="Glyco_transf_4"/>
    <property type="match status" value="1"/>
</dbReference>
<keyword evidence="3" id="KW-0808">Transferase</keyword>
<dbReference type="SUPFAM" id="SSF53756">
    <property type="entry name" value="UDP-Glycosyltransferase/glycogen phosphorylase"/>
    <property type="match status" value="1"/>
</dbReference>
<dbReference type="InterPro" id="IPR028098">
    <property type="entry name" value="Glyco_trans_4-like_N"/>
</dbReference>
<dbReference type="GO" id="GO:0016757">
    <property type="term" value="F:glycosyltransferase activity"/>
    <property type="evidence" value="ECO:0007669"/>
    <property type="project" value="InterPro"/>
</dbReference>
<gene>
    <name evidence="3" type="ORF">HFZ78_24360</name>
</gene>
<dbReference type="CDD" id="cd03801">
    <property type="entry name" value="GT4_PimA-like"/>
    <property type="match status" value="1"/>
</dbReference>
<protein>
    <submittedName>
        <fullName evidence="3">Glycosyltransferase family 4 protein</fullName>
    </submittedName>
</protein>
<evidence type="ECO:0000313" key="3">
    <source>
        <dbReference type="EMBL" id="QIZ09431.1"/>
    </source>
</evidence>
<dbReference type="InterPro" id="IPR001296">
    <property type="entry name" value="Glyco_trans_1"/>
</dbReference>
<dbReference type="PANTHER" id="PTHR12526:SF634">
    <property type="entry name" value="BLL3361 PROTEIN"/>
    <property type="match status" value="1"/>
</dbReference>
<dbReference type="Gene3D" id="3.40.50.2000">
    <property type="entry name" value="Glycogen Phosphorylase B"/>
    <property type="match status" value="2"/>
</dbReference>
<sequence>MNELLNDQPFLPTLFPYLISAMDKFYGVNEPYEEENVFERDQFEWEQFESAEIQNKKMKILITTFWEYPFIGGLQNYITALKTGLENLGHSVDVLSLNSFQSEEMKALRERYSEEFKQFFLNRYGSCNEKILHNISKLSSYYTMLKNFDLSQYDIIHAQDRYTDNVMGILNQSYQKPLLFTPHGFMTQNRLKFNLMEKGSVEEIYFSAIDSQAIINADQLIILCDVFRPILKKLGAEEDKMTTVYTGIDFGEWNIQKKVKNSQSKTVITCISRLRPRKGHKYLFKALALIQDKLKNVEVRIVGDGEMRKKLEKQVSKLKLKNVSFLGSREDVSKLLSESDIFVLPTTSDTLPISLIEAMFTNQAILTTNCGGIPEIIKDNFSGYVVEPANPKQLAEKLSLLLQKKSLRTELAGNAQAFAQQHLTVSTMVQKIEGIYRSLL</sequence>
<name>A0A6H1P842_PRIMG</name>
<reference evidence="3 4" key="2">
    <citation type="submission" date="2020-04" db="EMBL/GenBank/DDBJ databases">
        <authorList>
            <person name="Fomenkov A."/>
            <person name="Anton B.P."/>
            <person name="Roberts R.J."/>
        </authorList>
    </citation>
    <scope>NUCLEOTIDE SEQUENCE [LARGE SCALE GENOMIC DNA]</scope>
    <source>
        <strain evidence="3 4">S2</strain>
    </source>
</reference>
<accession>A0A6H1P842</accession>
<evidence type="ECO:0000259" key="2">
    <source>
        <dbReference type="Pfam" id="PF13439"/>
    </source>
</evidence>
<dbReference type="PANTHER" id="PTHR12526">
    <property type="entry name" value="GLYCOSYLTRANSFERASE"/>
    <property type="match status" value="1"/>
</dbReference>
<feature type="domain" description="Glycosyl transferase family 1" evidence="1">
    <location>
        <begin position="253"/>
        <end position="416"/>
    </location>
</feature>